<organism evidence="3 4">
    <name type="scientific">Actinoallomurus iriomotensis</name>
    <dbReference type="NCBI Taxonomy" id="478107"/>
    <lineage>
        <taxon>Bacteria</taxon>
        <taxon>Bacillati</taxon>
        <taxon>Actinomycetota</taxon>
        <taxon>Actinomycetes</taxon>
        <taxon>Streptosporangiales</taxon>
        <taxon>Thermomonosporaceae</taxon>
        <taxon>Actinoallomurus</taxon>
    </lineage>
</organism>
<evidence type="ECO:0008006" key="5">
    <source>
        <dbReference type="Google" id="ProtNLM"/>
    </source>
</evidence>
<gene>
    <name evidence="3" type="ORF">Airi01_039040</name>
</gene>
<accession>A0A9W6VQN0</accession>
<reference evidence="3" key="1">
    <citation type="submission" date="2023-03" db="EMBL/GenBank/DDBJ databases">
        <title>Actinoallomurus iriomotensis NBRC 103681.</title>
        <authorList>
            <person name="Ichikawa N."/>
            <person name="Sato H."/>
            <person name="Tonouchi N."/>
        </authorList>
    </citation>
    <scope>NUCLEOTIDE SEQUENCE</scope>
    <source>
        <strain evidence="3">NBRC 103681</strain>
    </source>
</reference>
<protein>
    <recommendedName>
        <fullName evidence="5">DUF3558 domain-containing protein</fullName>
    </recommendedName>
</protein>
<keyword evidence="2" id="KW-0732">Signal</keyword>
<dbReference type="EMBL" id="BSTJ01000004">
    <property type="protein sequence ID" value="GLY75637.1"/>
    <property type="molecule type" value="Genomic_DNA"/>
</dbReference>
<dbReference type="AlphaFoldDB" id="A0A9W6VQN0"/>
<dbReference type="Proteomes" id="UP001165135">
    <property type="component" value="Unassembled WGS sequence"/>
</dbReference>
<comment type="caution">
    <text evidence="3">The sequence shown here is derived from an EMBL/GenBank/DDBJ whole genome shotgun (WGS) entry which is preliminary data.</text>
</comment>
<feature type="signal peptide" evidence="2">
    <location>
        <begin position="1"/>
        <end position="22"/>
    </location>
</feature>
<proteinExistence type="predicted"/>
<evidence type="ECO:0000313" key="4">
    <source>
        <dbReference type="Proteomes" id="UP001165135"/>
    </source>
</evidence>
<sequence length="218" mass="23608">MTRGRFRIVLAGAVAIVTAGCATTGSGGEVSPSRTSIGSSAPIAPSPSPTFRPGEIRSVPDPRTLFSPALRKALRFDEYDGSECKQDKGDAERAEYIDVWSCDLFTPRGREADADLLAVYTEFHHPIPHEDATTFATSDFAVTRENSGPEWSPVALGDEALQAPASVGAGRIRLRVRNVTLEVSAYTGDWKRRSSTEEDRRARRAATDLVRSLTGLAR</sequence>
<evidence type="ECO:0000256" key="1">
    <source>
        <dbReference type="SAM" id="MobiDB-lite"/>
    </source>
</evidence>
<feature type="chain" id="PRO_5040956700" description="DUF3558 domain-containing protein" evidence="2">
    <location>
        <begin position="23"/>
        <end position="218"/>
    </location>
</feature>
<feature type="region of interest" description="Disordered" evidence="1">
    <location>
        <begin position="23"/>
        <end position="63"/>
    </location>
</feature>
<dbReference type="PROSITE" id="PS51257">
    <property type="entry name" value="PROKAR_LIPOPROTEIN"/>
    <property type="match status" value="1"/>
</dbReference>
<evidence type="ECO:0000256" key="2">
    <source>
        <dbReference type="SAM" id="SignalP"/>
    </source>
</evidence>
<evidence type="ECO:0000313" key="3">
    <source>
        <dbReference type="EMBL" id="GLY75637.1"/>
    </source>
</evidence>
<name>A0A9W6VQN0_9ACTN</name>
<dbReference type="RefSeq" id="WP_285622902.1">
    <property type="nucleotide sequence ID" value="NZ_BSTJ01000004.1"/>
</dbReference>